<dbReference type="EMBL" id="JAMQOL010000061">
    <property type="protein sequence ID" value="MCM4083560.1"/>
    <property type="molecule type" value="Genomic_DNA"/>
</dbReference>
<dbReference type="InterPro" id="IPR000182">
    <property type="entry name" value="GNAT_dom"/>
</dbReference>
<dbReference type="Pfam" id="PF00583">
    <property type="entry name" value="Acetyltransf_1"/>
    <property type="match status" value="1"/>
</dbReference>
<evidence type="ECO:0000313" key="3">
    <source>
        <dbReference type="Proteomes" id="UP001523216"/>
    </source>
</evidence>
<accession>A0ABT0YBX2</accession>
<gene>
    <name evidence="2" type="ORF">LXN57_39035</name>
</gene>
<proteinExistence type="predicted"/>
<dbReference type="PROSITE" id="PS51186">
    <property type="entry name" value="GNAT"/>
    <property type="match status" value="1"/>
</dbReference>
<protein>
    <submittedName>
        <fullName evidence="2">GNAT family N-acetyltransferase</fullName>
    </submittedName>
</protein>
<dbReference type="RefSeq" id="WP_251803260.1">
    <property type="nucleotide sequence ID" value="NZ_JAMQOL010000061.1"/>
</dbReference>
<comment type="caution">
    <text evidence="2">The sequence shown here is derived from an EMBL/GenBank/DDBJ whole genome shotgun (WGS) entry which is preliminary data.</text>
</comment>
<feature type="domain" description="N-acetyltransferase" evidence="1">
    <location>
        <begin position="109"/>
        <end position="244"/>
    </location>
</feature>
<reference evidence="2 3" key="1">
    <citation type="submission" date="2022-06" db="EMBL/GenBank/DDBJ databases">
        <title>Actinoplanes abujensis sp. nov., isolated from Nigerian arid soil.</title>
        <authorList>
            <person name="Ding P."/>
        </authorList>
    </citation>
    <scope>NUCLEOTIDE SEQUENCE [LARGE SCALE GENOMIC DNA]</scope>
    <source>
        <strain evidence="3">TRM88002</strain>
    </source>
</reference>
<dbReference type="InterPro" id="IPR016181">
    <property type="entry name" value="Acyl_CoA_acyltransferase"/>
</dbReference>
<dbReference type="Proteomes" id="UP001523216">
    <property type="component" value="Unassembled WGS sequence"/>
</dbReference>
<keyword evidence="3" id="KW-1185">Reference proteome</keyword>
<dbReference type="SUPFAM" id="SSF55729">
    <property type="entry name" value="Acyl-CoA N-acyltransferases (Nat)"/>
    <property type="match status" value="1"/>
</dbReference>
<organism evidence="2 3">
    <name type="scientific">Paractinoplanes hotanensis</name>
    <dbReference type="NCBI Taxonomy" id="2906497"/>
    <lineage>
        <taxon>Bacteria</taxon>
        <taxon>Bacillati</taxon>
        <taxon>Actinomycetota</taxon>
        <taxon>Actinomycetes</taxon>
        <taxon>Micromonosporales</taxon>
        <taxon>Micromonosporaceae</taxon>
        <taxon>Paractinoplanes</taxon>
    </lineage>
</organism>
<evidence type="ECO:0000313" key="2">
    <source>
        <dbReference type="EMBL" id="MCM4083560.1"/>
    </source>
</evidence>
<evidence type="ECO:0000259" key="1">
    <source>
        <dbReference type="PROSITE" id="PS51186"/>
    </source>
</evidence>
<dbReference type="Gene3D" id="3.40.630.30">
    <property type="match status" value="1"/>
</dbReference>
<sequence length="244" mass="26097">MASQLQNCRRYWLGYDSGEGTDDGVSLYRSGVRHGQLNGILRVTAGHFAEAILRAKIFDALPWIWWVGPDSYSGLAEDLLAAGGVEVGRIPVMAAPVDELAEVDVPAGLTIERVTTPGSLEAWVNAYADPLGVATDQRSAAVLMEAGHPEAPQHLIRFAGRMDGRIVATSALLDSDGVAGIYVVATEESYRGRGIGAALTAAAVAEGRRRGLPVTTLQATAMGRPVYERLGLRAVAEYRLFRYS</sequence>
<name>A0ABT0YBX2_9ACTN</name>